<sequence>MNKKQAGIIVTLLALIVCMGILATRVNGPLQLTNDEFKDSSNKLTFNNEKKTTVKSTSNFFKTQQTLKDNSNNQTLASLKSIMSEKTVSKKSRDDAEKKYTQLALAINNESRIEQILKANKFSDVLCFIENNYTKARVIVKAKQVSAQQLKQIKDVVNSVANINNVEVQMRE</sequence>
<keyword evidence="2" id="KW-1185">Reference proteome</keyword>
<protein>
    <submittedName>
        <fullName evidence="1">SpoIIIAH-like protein</fullName>
    </submittedName>
</protein>
<dbReference type="InterPro" id="IPR024232">
    <property type="entry name" value="SpoIIIAH"/>
</dbReference>
<name>A0A1V4ITV1_9CLOT</name>
<dbReference type="Pfam" id="PF12685">
    <property type="entry name" value="SpoIIIAH"/>
    <property type="match status" value="1"/>
</dbReference>
<dbReference type="InterPro" id="IPR038503">
    <property type="entry name" value="SpoIIIAH_sf"/>
</dbReference>
<reference evidence="1 2" key="1">
    <citation type="submission" date="2017-03" db="EMBL/GenBank/DDBJ databases">
        <title>Genome sequence of Clostridium oryzae DSM 28571.</title>
        <authorList>
            <person name="Poehlein A."/>
            <person name="Daniel R."/>
        </authorList>
    </citation>
    <scope>NUCLEOTIDE SEQUENCE [LARGE SCALE GENOMIC DNA]</scope>
    <source>
        <strain evidence="1 2">DSM 28571</strain>
    </source>
</reference>
<organism evidence="1 2">
    <name type="scientific">Clostridium oryzae</name>
    <dbReference type="NCBI Taxonomy" id="1450648"/>
    <lineage>
        <taxon>Bacteria</taxon>
        <taxon>Bacillati</taxon>
        <taxon>Bacillota</taxon>
        <taxon>Clostridia</taxon>
        <taxon>Eubacteriales</taxon>
        <taxon>Clostridiaceae</taxon>
        <taxon>Clostridium</taxon>
    </lineage>
</organism>
<dbReference type="STRING" id="1450648.CLORY_12870"/>
<dbReference type="OrthoDB" id="1707181at2"/>
<dbReference type="AlphaFoldDB" id="A0A1V4ITV1"/>
<dbReference type="Proteomes" id="UP000190080">
    <property type="component" value="Unassembled WGS sequence"/>
</dbReference>
<evidence type="ECO:0000313" key="1">
    <source>
        <dbReference type="EMBL" id="OPJ63204.1"/>
    </source>
</evidence>
<accession>A0A1V4ITV1</accession>
<comment type="caution">
    <text evidence="1">The sequence shown here is derived from an EMBL/GenBank/DDBJ whole genome shotgun (WGS) entry which is preliminary data.</text>
</comment>
<dbReference type="EMBL" id="MZGV01000010">
    <property type="protein sequence ID" value="OPJ63204.1"/>
    <property type="molecule type" value="Genomic_DNA"/>
</dbReference>
<dbReference type="Gene3D" id="1.10.287.4300">
    <property type="entry name" value="Stage III sporulation protein AH-like"/>
    <property type="match status" value="1"/>
</dbReference>
<gene>
    <name evidence="1" type="ORF">CLORY_12870</name>
</gene>
<dbReference type="RefSeq" id="WP_079422703.1">
    <property type="nucleotide sequence ID" value="NZ_MZGV01000010.1"/>
</dbReference>
<proteinExistence type="predicted"/>
<evidence type="ECO:0000313" key="2">
    <source>
        <dbReference type="Proteomes" id="UP000190080"/>
    </source>
</evidence>